<dbReference type="InterPro" id="IPR023586">
    <property type="entry name" value="Ile-tRNA-ligase_type2"/>
</dbReference>
<dbReference type="GO" id="GO:0005524">
    <property type="term" value="F:ATP binding"/>
    <property type="evidence" value="ECO:0007669"/>
    <property type="project" value="UniProtKB-KW"/>
</dbReference>
<dbReference type="PROSITE" id="PS00178">
    <property type="entry name" value="AA_TRNA_LIGASE_I"/>
    <property type="match status" value="1"/>
</dbReference>
<keyword evidence="8 13" id="KW-0648">Protein biosynthesis</keyword>
<evidence type="ECO:0000256" key="13">
    <source>
        <dbReference type="RuleBase" id="RU363035"/>
    </source>
</evidence>
<evidence type="ECO:0000256" key="2">
    <source>
        <dbReference type="ARBA" id="ARBA00005594"/>
    </source>
</evidence>
<dbReference type="PRINTS" id="PR00984">
    <property type="entry name" value="TRNASYNTHILE"/>
</dbReference>
<proteinExistence type="inferred from homology"/>
<dbReference type="InterPro" id="IPR009080">
    <property type="entry name" value="tRNAsynth_Ia_anticodon-bd"/>
</dbReference>
<evidence type="ECO:0000256" key="5">
    <source>
        <dbReference type="ARBA" id="ARBA00022598"/>
    </source>
</evidence>
<comment type="caution">
    <text evidence="16">The sequence shown here is derived from an EMBL/GenBank/DDBJ whole genome shotgun (WGS) entry which is preliminary data.</text>
</comment>
<evidence type="ECO:0000256" key="11">
    <source>
        <dbReference type="ARBA" id="ARBA00048359"/>
    </source>
</evidence>
<evidence type="ECO:0000313" key="16">
    <source>
        <dbReference type="EMBL" id="KRH94914.1"/>
    </source>
</evidence>
<dbReference type="SUPFAM" id="SSF52374">
    <property type="entry name" value="Nucleotidylyl transferase"/>
    <property type="match status" value="1"/>
</dbReference>
<evidence type="ECO:0000259" key="14">
    <source>
        <dbReference type="Pfam" id="PF00133"/>
    </source>
</evidence>
<dbReference type="FunFam" id="3.40.50.620:FF:000023">
    <property type="entry name" value="Isoleucyl-tRNA synthetase,cytoplasmic"/>
    <property type="match status" value="1"/>
</dbReference>
<keyword evidence="4" id="KW-0963">Cytoplasm</keyword>
<dbReference type="GO" id="GO:0002161">
    <property type="term" value="F:aminoacyl-tRNA deacylase activity"/>
    <property type="evidence" value="ECO:0007669"/>
    <property type="project" value="InterPro"/>
</dbReference>
<comment type="catalytic activity">
    <reaction evidence="11">
        <text>tRNA(Ile) + L-isoleucine + ATP = L-isoleucyl-tRNA(Ile) + AMP + diphosphate</text>
        <dbReference type="Rhea" id="RHEA:11060"/>
        <dbReference type="Rhea" id="RHEA-COMP:9666"/>
        <dbReference type="Rhea" id="RHEA-COMP:9695"/>
        <dbReference type="ChEBI" id="CHEBI:30616"/>
        <dbReference type="ChEBI" id="CHEBI:33019"/>
        <dbReference type="ChEBI" id="CHEBI:58045"/>
        <dbReference type="ChEBI" id="CHEBI:78442"/>
        <dbReference type="ChEBI" id="CHEBI:78528"/>
        <dbReference type="ChEBI" id="CHEBI:456215"/>
        <dbReference type="EC" id="6.1.1.5"/>
    </reaction>
</comment>
<dbReference type="Pfam" id="PF19302">
    <property type="entry name" value="DUF5915"/>
    <property type="match status" value="1"/>
</dbReference>
<evidence type="ECO:0000256" key="7">
    <source>
        <dbReference type="ARBA" id="ARBA00022840"/>
    </source>
</evidence>
<name>A0A0R0M027_9MICR</name>
<keyword evidence="9 13" id="KW-0030">Aminoacyl-tRNA synthetase</keyword>
<evidence type="ECO:0000256" key="3">
    <source>
        <dbReference type="ARBA" id="ARBA00013165"/>
    </source>
</evidence>
<feature type="domain" description="Aminoacyl-tRNA synthetase class Ia" evidence="14">
    <location>
        <begin position="599"/>
        <end position="685"/>
    </location>
</feature>
<dbReference type="InterPro" id="IPR002300">
    <property type="entry name" value="aa-tRNA-synth_Ia"/>
</dbReference>
<evidence type="ECO:0000256" key="4">
    <source>
        <dbReference type="ARBA" id="ARBA00022490"/>
    </source>
</evidence>
<protein>
    <recommendedName>
        <fullName evidence="12">Probable isoleucine--tRNA ligase, cytoplasmic</fullName>
        <ecNumber evidence="3">6.1.1.5</ecNumber>
    </recommendedName>
    <alternativeName>
        <fullName evidence="10">Isoleucyl-tRNA synthetase</fullName>
    </alternativeName>
</protein>
<evidence type="ECO:0000256" key="1">
    <source>
        <dbReference type="ARBA" id="ARBA00004496"/>
    </source>
</evidence>
<comment type="similarity">
    <text evidence="2 13">Belongs to the class-I aminoacyl-tRNA synthetase family.</text>
</comment>
<dbReference type="NCBIfam" id="TIGR00392">
    <property type="entry name" value="ileS"/>
    <property type="match status" value="1"/>
</dbReference>
<evidence type="ECO:0000256" key="8">
    <source>
        <dbReference type="ARBA" id="ARBA00022917"/>
    </source>
</evidence>
<dbReference type="InterPro" id="IPR009008">
    <property type="entry name" value="Val/Leu/Ile-tRNA-synth_edit"/>
</dbReference>
<dbReference type="EMBL" id="LGUB01000018">
    <property type="protein sequence ID" value="KRH94914.1"/>
    <property type="molecule type" value="Genomic_DNA"/>
</dbReference>
<evidence type="ECO:0000256" key="6">
    <source>
        <dbReference type="ARBA" id="ARBA00022741"/>
    </source>
</evidence>
<dbReference type="GO" id="GO:1990825">
    <property type="term" value="F:sequence-specific mRNA binding"/>
    <property type="evidence" value="ECO:0007669"/>
    <property type="project" value="EnsemblFungi"/>
</dbReference>
<dbReference type="SUPFAM" id="SSF50677">
    <property type="entry name" value="ValRS/IleRS/LeuRS editing domain"/>
    <property type="match status" value="1"/>
</dbReference>
<dbReference type="Gene3D" id="3.40.50.620">
    <property type="entry name" value="HUPs"/>
    <property type="match status" value="2"/>
</dbReference>
<sequence>MTTEKFSFPKTEEKILQLWNNHKCFEKQNEIIADRPQFVFHDGPPFATGLPHYGHILSGTIKDTVTRYAIQQGYSCSRRFGWDCHGLPVEYEIDKANNITTRKQVIEEIGIANYNQMCKSIVQKYTDQWEQIVKRMARWVDFKNGYRTMDKSFMESIWYTFSKIYDFGRVYRGFRVMAYSTACSTPLSNFEANQNYKEVSDPSVVVKFTLKDSSAISDKFVPYSEKESTFDKKALTKPVSLLIWTTTPWTLPANLGCCVSSEFEYILVLSDKGDEFFILLEERLSAYKQLKNCKVVAKIKGSDLVGLKYTPIFNDYKDAHPELFQVLNNPNVDPTAGTGIIPNSPAFGEEDYNLFLASGLLKESDLVPCPLDDKGIFFETEFKGEYFKDADKLVIQRLKEKNLLICRSDIVHRYPFCWRSDTPLIYKLVPNWFIKLSDFQENLVEVNDRINWIPNNIKSRFSNWLGAARDWSISRNRFWGTPIPIWTDDKFETKLVIRSIEQLETLGYRLKDGKKEKVIVTDLHREFIDDILIDYEGKTLSRIDEVFDCWFESGSMPYAQDHWPFSNKNKHVENQMADLSVKNKSNPLEDKFASVVPPAPADFIAEGLDQTRGWFYTLHVISSLLYDRPSYKNIICFGIVLASDGKKMSKRLKNYPDPMEIAKQLGVDSLRFYLISSPVVEAENLKFKTQGVEEVFKNLLLNWLNCLYFYSETTSHEKTGVQDEKDLSNVTNVFDKWILNEFSLFCQKIQKSMVKYDLSSVLPASLQFIENLSNWYIRMNRDRIRSENDVLFYILKRFSICMAPFTPYFAEYSWMFMNDTLHFLDEFLEETGNTEFDSVHYQLFPKTMPLFECNFSATKKIIEGIRSLREQSAISLKTPLNVCKVISDAPLDYSDAIIKEECNILNLENAKSQDFQFNLKIKPNFNKIKKSHSDENIKSRITEINKIKDKVPDHIPNEEIFVEKTLVFEEKDHVHTTIELKDDGNSQFISLILDLRIDDNLLNLKTARELNAFIQKLRKDCGLSKSDQIELSIADPELENIYKLKYTLIKRSVTNNKMLKTENFEFNGRNVQIGLFESIIQ</sequence>
<dbReference type="Proteomes" id="UP000051530">
    <property type="component" value="Unassembled WGS sequence"/>
</dbReference>
<dbReference type="InterPro" id="IPR014729">
    <property type="entry name" value="Rossmann-like_a/b/a_fold"/>
</dbReference>
<accession>A0A0R0M027</accession>
<dbReference type="InterPro" id="IPR002301">
    <property type="entry name" value="Ile-tRNA-ligase"/>
</dbReference>
<dbReference type="PANTHER" id="PTHR42780">
    <property type="entry name" value="SOLEUCYL-TRNA SYNTHETASE"/>
    <property type="match status" value="1"/>
</dbReference>
<dbReference type="SUPFAM" id="SSF47323">
    <property type="entry name" value="Anticodon-binding domain of a subclass of class I aminoacyl-tRNA synthetases"/>
    <property type="match status" value="1"/>
</dbReference>
<dbReference type="InterPro" id="IPR013155">
    <property type="entry name" value="M/V/L/I-tRNA-synth_anticd-bd"/>
</dbReference>
<reference evidence="16 17" key="1">
    <citation type="submission" date="2015-07" db="EMBL/GenBank/DDBJ databases">
        <title>The genome of Pseudoloma neurophilia, a relevant intracellular parasite of the zebrafish.</title>
        <authorList>
            <person name="Ndikumana S."/>
            <person name="Pelin A."/>
            <person name="Sanders J."/>
            <person name="Corradi N."/>
        </authorList>
    </citation>
    <scope>NUCLEOTIDE SEQUENCE [LARGE SCALE GENOMIC DNA]</scope>
    <source>
        <strain evidence="16 17">MK1</strain>
    </source>
</reference>
<evidence type="ECO:0000256" key="12">
    <source>
        <dbReference type="ARBA" id="ARBA00072822"/>
    </source>
</evidence>
<feature type="domain" description="Methionyl/Valyl/Leucyl/Isoleucyl-tRNA synthetase anticodon-binding" evidence="15">
    <location>
        <begin position="735"/>
        <end position="882"/>
    </location>
</feature>
<dbReference type="CDD" id="cd00818">
    <property type="entry name" value="IleRS_core"/>
    <property type="match status" value="1"/>
</dbReference>
<keyword evidence="7 13" id="KW-0067">ATP-binding</keyword>
<evidence type="ECO:0000256" key="9">
    <source>
        <dbReference type="ARBA" id="ARBA00023146"/>
    </source>
</evidence>
<keyword evidence="17" id="KW-1185">Reference proteome</keyword>
<dbReference type="GO" id="GO:0006428">
    <property type="term" value="P:isoleucyl-tRNA aminoacylation"/>
    <property type="evidence" value="ECO:0007669"/>
    <property type="project" value="EnsemblFungi"/>
</dbReference>
<dbReference type="VEuPathDB" id="MicrosporidiaDB:M153_11200017358"/>
<evidence type="ECO:0000313" key="17">
    <source>
        <dbReference type="Proteomes" id="UP000051530"/>
    </source>
</evidence>
<dbReference type="Pfam" id="PF08264">
    <property type="entry name" value="Anticodon_1"/>
    <property type="match status" value="1"/>
</dbReference>
<dbReference type="Gene3D" id="1.10.730.10">
    <property type="entry name" value="Isoleucyl-tRNA Synthetase, Domain 1"/>
    <property type="match status" value="1"/>
</dbReference>
<dbReference type="PANTHER" id="PTHR42780:SF1">
    <property type="entry name" value="ISOLEUCINE--TRNA LIGASE, CYTOPLASMIC"/>
    <property type="match status" value="1"/>
</dbReference>
<dbReference type="GO" id="GO:0005829">
    <property type="term" value="C:cytosol"/>
    <property type="evidence" value="ECO:0007669"/>
    <property type="project" value="EnsemblFungi"/>
</dbReference>
<evidence type="ECO:0000259" key="15">
    <source>
        <dbReference type="Pfam" id="PF08264"/>
    </source>
</evidence>
<dbReference type="Pfam" id="PF00133">
    <property type="entry name" value="tRNA-synt_1"/>
    <property type="match status" value="2"/>
</dbReference>
<dbReference type="AlphaFoldDB" id="A0A0R0M027"/>
<feature type="domain" description="Aminoacyl-tRNA synthetase class Ia" evidence="14">
    <location>
        <begin position="14"/>
        <end position="578"/>
    </location>
</feature>
<dbReference type="InterPro" id="IPR001412">
    <property type="entry name" value="aa-tRNA-synth_I_CS"/>
</dbReference>
<keyword evidence="5 13" id="KW-0436">Ligase</keyword>
<organism evidence="16 17">
    <name type="scientific">Pseudoloma neurophilia</name>
    <dbReference type="NCBI Taxonomy" id="146866"/>
    <lineage>
        <taxon>Eukaryota</taxon>
        <taxon>Fungi</taxon>
        <taxon>Fungi incertae sedis</taxon>
        <taxon>Microsporidia</taxon>
        <taxon>Pseudoloma</taxon>
    </lineage>
</organism>
<gene>
    <name evidence="16" type="ORF">M153_11200017358</name>
</gene>
<evidence type="ECO:0000256" key="10">
    <source>
        <dbReference type="ARBA" id="ARBA00032665"/>
    </source>
</evidence>
<dbReference type="EC" id="6.1.1.5" evidence="3"/>
<dbReference type="GO" id="GO:0004822">
    <property type="term" value="F:isoleucine-tRNA ligase activity"/>
    <property type="evidence" value="ECO:0007669"/>
    <property type="project" value="UniProtKB-EC"/>
</dbReference>
<keyword evidence="6 13" id="KW-0547">Nucleotide-binding</keyword>
<comment type="subcellular location">
    <subcellularLocation>
        <location evidence="1">Cytoplasm</location>
    </subcellularLocation>
</comment>
<dbReference type="OrthoDB" id="1706657at2759"/>